<evidence type="ECO:0000313" key="2">
    <source>
        <dbReference type="EMBL" id="VFU22146.1"/>
    </source>
</evidence>
<feature type="compositionally biased region" description="Basic and acidic residues" evidence="1">
    <location>
        <begin position="177"/>
        <end position="192"/>
    </location>
</feature>
<organism evidence="2">
    <name type="scientific">Salix viminalis</name>
    <name type="common">Common osier</name>
    <name type="synonym">Basket willow</name>
    <dbReference type="NCBI Taxonomy" id="40686"/>
    <lineage>
        <taxon>Eukaryota</taxon>
        <taxon>Viridiplantae</taxon>
        <taxon>Streptophyta</taxon>
        <taxon>Embryophyta</taxon>
        <taxon>Tracheophyta</taxon>
        <taxon>Spermatophyta</taxon>
        <taxon>Magnoliopsida</taxon>
        <taxon>eudicotyledons</taxon>
        <taxon>Gunneridae</taxon>
        <taxon>Pentapetalae</taxon>
        <taxon>rosids</taxon>
        <taxon>fabids</taxon>
        <taxon>Malpighiales</taxon>
        <taxon>Salicaceae</taxon>
        <taxon>Saliceae</taxon>
        <taxon>Salix</taxon>
    </lineage>
</organism>
<feature type="compositionally biased region" description="Basic and acidic residues" evidence="1">
    <location>
        <begin position="147"/>
        <end position="164"/>
    </location>
</feature>
<feature type="region of interest" description="Disordered" evidence="1">
    <location>
        <begin position="85"/>
        <end position="214"/>
    </location>
</feature>
<feature type="compositionally biased region" description="Basic and acidic residues" evidence="1">
    <location>
        <begin position="1"/>
        <end position="25"/>
    </location>
</feature>
<dbReference type="AlphaFoldDB" id="A0A6N2K852"/>
<evidence type="ECO:0000256" key="1">
    <source>
        <dbReference type="SAM" id="MobiDB-lite"/>
    </source>
</evidence>
<reference evidence="2" key="1">
    <citation type="submission" date="2019-03" db="EMBL/GenBank/DDBJ databases">
        <authorList>
            <person name="Mank J."/>
            <person name="Almeida P."/>
        </authorList>
    </citation>
    <scope>NUCLEOTIDE SEQUENCE</scope>
    <source>
        <strain evidence="2">78183</strain>
    </source>
</reference>
<name>A0A6N2K852_SALVM</name>
<feature type="region of interest" description="Disordered" evidence="1">
    <location>
        <begin position="1"/>
        <end position="35"/>
    </location>
</feature>
<protein>
    <submittedName>
        <fullName evidence="2">Uncharacterized protein</fullName>
    </submittedName>
</protein>
<proteinExistence type="predicted"/>
<gene>
    <name evidence="2" type="ORF">SVIM_LOCUS20842</name>
</gene>
<dbReference type="EMBL" id="CAADRP010000047">
    <property type="protein sequence ID" value="VFU22146.1"/>
    <property type="molecule type" value="Genomic_DNA"/>
</dbReference>
<feature type="compositionally biased region" description="Acidic residues" evidence="1">
    <location>
        <begin position="205"/>
        <end position="214"/>
    </location>
</feature>
<sequence length="214" mass="23209">MEEWMRGYKNEEEEEEKKKDQRFTEDFPDLGEWDENGLWKSKHDVAAGNTITRKKSDVDGNVEAVAGVQDANAEAVAGVQDANAEAVAGNANESEELKGGGKDVEIEEESVVEKQEPGKLVSEEAVAGVHEANNANDESEELNGGGKDVEIKEESAAEKQEPGKLESLSNESAELDDVGKETLVEKEPKQAAENEEPQATKQEIADVEPEVASL</sequence>
<feature type="compositionally biased region" description="Basic and acidic residues" evidence="1">
    <location>
        <begin position="95"/>
        <end position="104"/>
    </location>
</feature>
<feature type="compositionally biased region" description="Acidic residues" evidence="1">
    <location>
        <begin position="26"/>
        <end position="35"/>
    </location>
</feature>
<accession>A0A6N2K852</accession>